<dbReference type="HOGENOM" id="CLU_010370_1_0_1"/>
<feature type="compositionally biased region" description="Low complexity" evidence="1">
    <location>
        <begin position="241"/>
        <end position="252"/>
    </location>
</feature>
<dbReference type="GO" id="GO:0005524">
    <property type="term" value="F:ATP binding"/>
    <property type="evidence" value="ECO:0007669"/>
    <property type="project" value="InterPro"/>
</dbReference>
<dbReference type="InterPro" id="IPR011009">
    <property type="entry name" value="Kinase-like_dom_sf"/>
</dbReference>
<evidence type="ECO:0000259" key="2">
    <source>
        <dbReference type="PROSITE" id="PS50011"/>
    </source>
</evidence>
<reference evidence="5" key="2">
    <citation type="journal article" date="2012" name="G3 (Bethesda)">
        <title>Pichia sorbitophila, an interspecies yeast hybrid reveals early steps of genome resolution following polyploidization.</title>
        <authorList>
            <person name="Leh Louis V."/>
            <person name="Despons L."/>
            <person name="Friedrich A."/>
            <person name="Martin T."/>
            <person name="Durrens P."/>
            <person name="Casaregola S."/>
            <person name="Neuveglise C."/>
            <person name="Fairhead C."/>
            <person name="Marck C."/>
            <person name="Cruz J.A."/>
            <person name="Straub M.L."/>
            <person name="Kugler V."/>
            <person name="Sacerdot C."/>
            <person name="Uzunov Z."/>
            <person name="Thierry A."/>
            <person name="Weiss S."/>
            <person name="Bleykasten C."/>
            <person name="De Montigny J."/>
            <person name="Jacques N."/>
            <person name="Jung P."/>
            <person name="Lemaire M."/>
            <person name="Mallet S."/>
            <person name="Morel G."/>
            <person name="Richard G.F."/>
            <person name="Sarkar A."/>
            <person name="Savel G."/>
            <person name="Schacherer J."/>
            <person name="Seret M.L."/>
            <person name="Talla E."/>
            <person name="Samson G."/>
            <person name="Jubin C."/>
            <person name="Poulain J."/>
            <person name="Vacherie B."/>
            <person name="Barbe V."/>
            <person name="Pelletier E."/>
            <person name="Sherman D.J."/>
            <person name="Westhof E."/>
            <person name="Weissenbach J."/>
            <person name="Baret P.V."/>
            <person name="Wincker P."/>
            <person name="Gaillardin C."/>
            <person name="Dujon B."/>
            <person name="Souciet J.L."/>
        </authorList>
    </citation>
    <scope>NUCLEOTIDE SEQUENCE [LARGE SCALE GENOMIC DNA]</scope>
    <source>
        <strain evidence="5">ATCC MYA-4447 / BCRC 22081 / CBS 7064 / NBRC 10061 / NRRL Y-12695</strain>
    </source>
</reference>
<feature type="region of interest" description="Disordered" evidence="1">
    <location>
        <begin position="329"/>
        <end position="355"/>
    </location>
</feature>
<dbReference type="PROSITE" id="PS50011">
    <property type="entry name" value="PROTEIN_KINASE_DOM"/>
    <property type="match status" value="1"/>
</dbReference>
<dbReference type="InParanoid" id="G8YV54"/>
<keyword evidence="5" id="KW-1185">Reference proteome</keyword>
<dbReference type="STRING" id="559304.G8YV54"/>
<gene>
    <name evidence="3" type="primary">Piso0_000331</name>
    <name evidence="3" type="ORF">GNLVRS01_PISO0A06996g</name>
    <name evidence="4" type="ORF">GNLVRS01_PISO0B07063g</name>
</gene>
<organism evidence="3 5">
    <name type="scientific">Pichia sorbitophila (strain ATCC MYA-4447 / BCRC 22081 / CBS 7064 / NBRC 10061 / NRRL Y-12695)</name>
    <name type="common">Hybrid yeast</name>
    <dbReference type="NCBI Taxonomy" id="559304"/>
    <lineage>
        <taxon>Eukaryota</taxon>
        <taxon>Fungi</taxon>
        <taxon>Dikarya</taxon>
        <taxon>Ascomycota</taxon>
        <taxon>Saccharomycotina</taxon>
        <taxon>Pichiomycetes</taxon>
        <taxon>Debaryomycetaceae</taxon>
        <taxon>Millerozyma</taxon>
    </lineage>
</organism>
<protein>
    <submittedName>
        <fullName evidence="3">Piso0_000331 protein</fullName>
    </submittedName>
</protein>
<feature type="region of interest" description="Disordered" evidence="1">
    <location>
        <begin position="240"/>
        <end position="267"/>
    </location>
</feature>
<dbReference type="Proteomes" id="UP000005222">
    <property type="component" value="Chromosome B"/>
</dbReference>
<dbReference type="AlphaFoldDB" id="G8YV54"/>
<dbReference type="PROSITE" id="PS00108">
    <property type="entry name" value="PROTEIN_KINASE_ST"/>
    <property type="match status" value="1"/>
</dbReference>
<sequence length="828" mass="92930">MDIPLKSQPKVSVVNLLDESKFKVDEKTDGRNTSSHYRAFPGVKDAILGERNRAIDFEHSPRSIEGHHPEKWGYKLARTYSETEANNFDDETGHRLFDDGKIRPKLSRASTAISEGSSSPSKIYSRSHNECIDSDDGKAFVGLEDEYIPGLDFNDIIYRWIKPSEINLAAFTERYEAASASTPTNPEANTPISEETSYLDLNSLHAKVPPQPIAQKSQSSSTSNAYLKFSDQLRSRLSHRGLSNLSGSTGSTRHTLGSADVPRVSKKLKSSQVIDPATGEINYELILDSLPPNFNELPYSQRRKLVKSFSESIDYSQFSLFAKQYLSQRSGPNSFRTPETRRSNGSFARRSRGDSTNTLVGKLLASSSSTDSRKLEARPKINVDEKGAFVLGYELGKVIGFGAWGTIRECYGSDGSIKAVKIVTSRKDYENDDNSTSASDHPSVLDIFRNEINVWKRLKHDNILPLIDHLETEHTIFCITDRISGGTLFELVSSWGLYCAQNPDVHLIDRQAQRLGDIKKFVTQIVNALMYMHQDLGIVHGDIKLENILVDNSDSNNLRMVLCDFGMSRTYSSRLSRKSSYKNYNEDILMMRSKSSNTSSRKPLIGSPTKHSRNLFQDDSKIGISNLFKQHGPSLQSVHLESDSSLTSLCSWQQKYHIKEKSHAEGIESNLPHSHIGSLPYASPELLSPSPPPLGPSADVWALGVLLYTMCVGRLPFQHPYEPRLRAIITAGKYAKDDLEKACLMKWLFESEGSGVDTNTSNDRELCSSALDIKNEAQKEILRSLLEKWTKRDCNTYKWLYEIVTGCLEIDITKRLDLDLIHESFKSH</sequence>
<dbReference type="InterPro" id="IPR000719">
    <property type="entry name" value="Prot_kinase_dom"/>
</dbReference>
<dbReference type="EMBL" id="FO082059">
    <property type="protein sequence ID" value="CCE72737.1"/>
    <property type="molecule type" value="Genomic_DNA"/>
</dbReference>
<name>G8YV54_PICSO</name>
<dbReference type="OrthoDB" id="4062651at2759"/>
<evidence type="ECO:0000313" key="5">
    <source>
        <dbReference type="Proteomes" id="UP000005222"/>
    </source>
</evidence>
<dbReference type="Gene3D" id="1.10.510.10">
    <property type="entry name" value="Transferase(Phosphotransferase) domain 1"/>
    <property type="match status" value="2"/>
</dbReference>
<dbReference type="SUPFAM" id="SSF56112">
    <property type="entry name" value="Protein kinase-like (PK-like)"/>
    <property type="match status" value="1"/>
</dbReference>
<feature type="domain" description="Protein kinase" evidence="2">
    <location>
        <begin position="393"/>
        <end position="828"/>
    </location>
</feature>
<dbReference type="eggNOG" id="KOG0032">
    <property type="taxonomic scope" value="Eukaryota"/>
</dbReference>
<proteinExistence type="predicted"/>
<dbReference type="SMART" id="SM00220">
    <property type="entry name" value="S_TKc"/>
    <property type="match status" value="1"/>
</dbReference>
<dbReference type="PANTHER" id="PTHR24347">
    <property type="entry name" value="SERINE/THREONINE-PROTEIN KINASE"/>
    <property type="match status" value="1"/>
</dbReference>
<dbReference type="Pfam" id="PF00069">
    <property type="entry name" value="Pkinase"/>
    <property type="match status" value="2"/>
</dbReference>
<reference evidence="3" key="1">
    <citation type="submission" date="2011-10" db="EMBL/GenBank/DDBJ databases">
        <authorList>
            <person name="Genoscope - CEA"/>
        </authorList>
    </citation>
    <scope>NUCLEOTIDE SEQUENCE</scope>
    <source>
        <strain evidence="3">CBS 7064</strain>
    </source>
</reference>
<evidence type="ECO:0000256" key="1">
    <source>
        <dbReference type="SAM" id="MobiDB-lite"/>
    </source>
</evidence>
<dbReference type="GO" id="GO:0004672">
    <property type="term" value="F:protein kinase activity"/>
    <property type="evidence" value="ECO:0007669"/>
    <property type="project" value="InterPro"/>
</dbReference>
<dbReference type="FunCoup" id="G8YV54">
    <property type="interactions" value="403"/>
</dbReference>
<evidence type="ECO:0000313" key="3">
    <source>
        <dbReference type="EMBL" id="CCE72737.1"/>
    </source>
</evidence>
<dbReference type="InterPro" id="IPR008271">
    <property type="entry name" value="Ser/Thr_kinase_AS"/>
</dbReference>
<dbReference type="Gene3D" id="3.30.200.20">
    <property type="entry name" value="Phosphorylase Kinase, domain 1"/>
    <property type="match status" value="1"/>
</dbReference>
<accession>G8YV54</accession>
<evidence type="ECO:0000313" key="4">
    <source>
        <dbReference type="EMBL" id="CCE73298.1"/>
    </source>
</evidence>
<dbReference type="EMBL" id="FO082058">
    <property type="protein sequence ID" value="CCE73298.1"/>
    <property type="molecule type" value="Genomic_DNA"/>
</dbReference>
<dbReference type="Proteomes" id="UP000005222">
    <property type="component" value="Chromosome A"/>
</dbReference>
<dbReference type="OMA" id="YAMYCLT"/>